<comment type="caution">
    <text evidence="1">The sequence shown here is derived from an EMBL/GenBank/DDBJ whole genome shotgun (WGS) entry which is preliminary data.</text>
</comment>
<reference evidence="1" key="1">
    <citation type="submission" date="2022-08" db="EMBL/GenBank/DDBJ databases">
        <title>Genome Sequence of Lecanicillium fungicola.</title>
        <authorList>
            <person name="Buettner E."/>
        </authorList>
    </citation>
    <scope>NUCLEOTIDE SEQUENCE</scope>
    <source>
        <strain evidence="1">Babe33</strain>
    </source>
</reference>
<evidence type="ECO:0000313" key="1">
    <source>
        <dbReference type="EMBL" id="KAJ2975344.1"/>
    </source>
</evidence>
<organism evidence="1 2">
    <name type="scientific">Zarea fungicola</name>
    <dbReference type="NCBI Taxonomy" id="93591"/>
    <lineage>
        <taxon>Eukaryota</taxon>
        <taxon>Fungi</taxon>
        <taxon>Dikarya</taxon>
        <taxon>Ascomycota</taxon>
        <taxon>Pezizomycotina</taxon>
        <taxon>Sordariomycetes</taxon>
        <taxon>Hypocreomycetidae</taxon>
        <taxon>Hypocreales</taxon>
        <taxon>Cordycipitaceae</taxon>
        <taxon>Zarea</taxon>
    </lineage>
</organism>
<dbReference type="EMBL" id="JANJQO010000719">
    <property type="protein sequence ID" value="KAJ2975344.1"/>
    <property type="molecule type" value="Genomic_DNA"/>
</dbReference>
<name>A0ACC1N8D9_9HYPO</name>
<evidence type="ECO:0000313" key="2">
    <source>
        <dbReference type="Proteomes" id="UP001143910"/>
    </source>
</evidence>
<keyword evidence="2" id="KW-1185">Reference proteome</keyword>
<sequence>MKVALASLAVIGLAAAQDLSGIPTCALGCITKVIPSSACSLTDVKCFCNAEKQAQIQNLAGNCLNEACTAAELIKAENATKSICAELTSTAPATVTVTAGSSSSSSASSSSASTTGTNASNSTVSTSSTSSANSTSTGYHNSTTVSTATKTSSTGDQTATITTTTTQTPTKTPNAAAGTAVGALFAVVAFAFAL</sequence>
<accession>A0ACC1N8D9</accession>
<gene>
    <name evidence="1" type="ORF">NQ176_g5573</name>
</gene>
<proteinExistence type="predicted"/>
<dbReference type="Proteomes" id="UP001143910">
    <property type="component" value="Unassembled WGS sequence"/>
</dbReference>
<protein>
    <submittedName>
        <fullName evidence="1">Uncharacterized protein</fullName>
    </submittedName>
</protein>